<protein>
    <submittedName>
        <fullName evidence="7">M67 family metallopeptidase</fullName>
    </submittedName>
</protein>
<evidence type="ECO:0000256" key="4">
    <source>
        <dbReference type="ARBA" id="ARBA00022833"/>
    </source>
</evidence>
<keyword evidence="4" id="KW-0862">Zinc</keyword>
<dbReference type="InterPro" id="IPR028090">
    <property type="entry name" value="JAB_dom_prok"/>
</dbReference>
<dbReference type="SMART" id="SM00232">
    <property type="entry name" value="JAB_MPN"/>
    <property type="match status" value="1"/>
</dbReference>
<dbReference type="Pfam" id="PF14464">
    <property type="entry name" value="Prok-JAB"/>
    <property type="match status" value="1"/>
</dbReference>
<keyword evidence="1" id="KW-0645">Protease</keyword>
<keyword evidence="8" id="KW-1185">Reference proteome</keyword>
<evidence type="ECO:0000259" key="6">
    <source>
        <dbReference type="SMART" id="SM00232"/>
    </source>
</evidence>
<dbReference type="InterPro" id="IPR051929">
    <property type="entry name" value="VirAsm_ModProt"/>
</dbReference>
<dbReference type="GO" id="GO:0006508">
    <property type="term" value="P:proteolysis"/>
    <property type="evidence" value="ECO:0007669"/>
    <property type="project" value="UniProtKB-KW"/>
</dbReference>
<evidence type="ECO:0000256" key="2">
    <source>
        <dbReference type="ARBA" id="ARBA00022723"/>
    </source>
</evidence>
<organism evidence="7 8">
    <name type="scientific">Cohnella terricola</name>
    <dbReference type="NCBI Taxonomy" id="1289167"/>
    <lineage>
        <taxon>Bacteria</taxon>
        <taxon>Bacillati</taxon>
        <taxon>Bacillota</taxon>
        <taxon>Bacilli</taxon>
        <taxon>Bacillales</taxon>
        <taxon>Paenibacillaceae</taxon>
        <taxon>Cohnella</taxon>
    </lineage>
</organism>
<evidence type="ECO:0000256" key="1">
    <source>
        <dbReference type="ARBA" id="ARBA00022670"/>
    </source>
</evidence>
<reference evidence="7 8" key="1">
    <citation type="submission" date="2019-07" db="EMBL/GenBank/DDBJ databases">
        <authorList>
            <person name="Kim J."/>
        </authorList>
    </citation>
    <scope>NUCLEOTIDE SEQUENCE [LARGE SCALE GENOMIC DNA]</scope>
    <source>
        <strain evidence="7 8">G13</strain>
    </source>
</reference>
<dbReference type="PANTHER" id="PTHR34858:SF1">
    <property type="entry name" value="CYSO-CYSTEINE PEPTIDASE"/>
    <property type="match status" value="1"/>
</dbReference>
<dbReference type="PANTHER" id="PTHR34858">
    <property type="entry name" value="CYSO-CYSTEINE PEPTIDASE"/>
    <property type="match status" value="1"/>
</dbReference>
<dbReference type="Gene3D" id="3.40.140.10">
    <property type="entry name" value="Cytidine Deaminase, domain 2"/>
    <property type="match status" value="1"/>
</dbReference>
<evidence type="ECO:0000256" key="3">
    <source>
        <dbReference type="ARBA" id="ARBA00022801"/>
    </source>
</evidence>
<feature type="domain" description="JAB1/MPN/MOV34 metalloenzyme" evidence="6">
    <location>
        <begin position="6"/>
        <end position="137"/>
    </location>
</feature>
<comment type="caution">
    <text evidence="7">The sequence shown here is derived from an EMBL/GenBank/DDBJ whole genome shotgun (WGS) entry which is preliminary data.</text>
</comment>
<evidence type="ECO:0000313" key="7">
    <source>
        <dbReference type="EMBL" id="TVY04132.1"/>
    </source>
</evidence>
<dbReference type="OrthoDB" id="9802958at2"/>
<keyword evidence="5" id="KW-0482">Metalloprotease</keyword>
<dbReference type="GO" id="GO:0008270">
    <property type="term" value="F:zinc ion binding"/>
    <property type="evidence" value="ECO:0007669"/>
    <property type="project" value="TreeGrafter"/>
</dbReference>
<evidence type="ECO:0000256" key="5">
    <source>
        <dbReference type="ARBA" id="ARBA00023049"/>
    </source>
</evidence>
<dbReference type="Proteomes" id="UP000316330">
    <property type="component" value="Unassembled WGS sequence"/>
</dbReference>
<dbReference type="AlphaFoldDB" id="A0A559JW61"/>
<dbReference type="SUPFAM" id="SSF102712">
    <property type="entry name" value="JAB1/MPN domain"/>
    <property type="match status" value="1"/>
</dbReference>
<keyword evidence="3" id="KW-0378">Hydrolase</keyword>
<gene>
    <name evidence="7" type="ORF">FPZ45_00570</name>
</gene>
<sequence>MDHETEIHLDSLFENRLTEAVRRRLPFEACGIIYGTVSDGIVTADDFCLFRNRSTSLEEAFAFDPEEWVSAYFQAHKNRREIVGLFHTHPNGSPLPSESDKRGSIPWATYWIIGLSESAHDLSVYRRNGSDYWINLPLKRLP</sequence>
<accession>A0A559JW61</accession>
<name>A0A559JW61_9BACL</name>
<dbReference type="EMBL" id="VNJJ01000001">
    <property type="protein sequence ID" value="TVY04132.1"/>
    <property type="molecule type" value="Genomic_DNA"/>
</dbReference>
<dbReference type="RefSeq" id="WP_144697229.1">
    <property type="nucleotide sequence ID" value="NZ_VNJJ01000001.1"/>
</dbReference>
<dbReference type="GO" id="GO:0008235">
    <property type="term" value="F:metalloexopeptidase activity"/>
    <property type="evidence" value="ECO:0007669"/>
    <property type="project" value="TreeGrafter"/>
</dbReference>
<evidence type="ECO:0000313" key="8">
    <source>
        <dbReference type="Proteomes" id="UP000316330"/>
    </source>
</evidence>
<dbReference type="InterPro" id="IPR000555">
    <property type="entry name" value="JAMM/MPN+_dom"/>
</dbReference>
<dbReference type="CDD" id="cd08070">
    <property type="entry name" value="MPN_like"/>
    <property type="match status" value="1"/>
</dbReference>
<proteinExistence type="predicted"/>
<keyword evidence="2" id="KW-0479">Metal-binding</keyword>